<comment type="caution">
    <text evidence="6">The sequence shown here is derived from an EMBL/GenBank/DDBJ whole genome shotgun (WGS) entry which is preliminary data.</text>
</comment>
<evidence type="ECO:0000256" key="1">
    <source>
        <dbReference type="ARBA" id="ARBA00005257"/>
    </source>
</evidence>
<dbReference type="GO" id="GO:1990904">
    <property type="term" value="C:ribonucleoprotein complex"/>
    <property type="evidence" value="ECO:0007669"/>
    <property type="project" value="UniProtKB-KW"/>
</dbReference>
<dbReference type="GO" id="GO:0006412">
    <property type="term" value="P:translation"/>
    <property type="evidence" value="ECO:0007669"/>
    <property type="project" value="InterPro"/>
</dbReference>
<feature type="region of interest" description="Disordered" evidence="5">
    <location>
        <begin position="205"/>
        <end position="229"/>
    </location>
</feature>
<sequence length="298" mass="33386">MQCKREPRCSKEMSRISKIFKVIPLLRGSDSSSYSPKNDVVSVVGEDKVYERHHNPTVVNSSATASSSGTCLLLSASAKMGISRDSMHKRRATGGKKKAWRKKRKYELGRQPANTKLSSNKTVRRIRVRGGNVKWRALRLDTGNFSWGSEAVTRKTRLLDVVYNASNNELVRTQTLVKSAIVQVDAAPFKQWYLQHYGVDIGRKKKGATSANKEVEDAETATEEAKKSNHVLRKLEKRKQNRVLDPHIEEQFGGGRLLACISSRPGQCGRAHGYILEGKELEFYMKKLQKKKGKGAAA</sequence>
<dbReference type="EMBL" id="JAYWIO010000001">
    <property type="protein sequence ID" value="KAK7288521.1"/>
    <property type="molecule type" value="Genomic_DNA"/>
</dbReference>
<evidence type="ECO:0000256" key="4">
    <source>
        <dbReference type="RuleBase" id="RU000669"/>
    </source>
</evidence>
<keyword evidence="7" id="KW-1185">Reference proteome</keyword>
<name>A0AAN9IYY8_CROPI</name>
<dbReference type="PANTHER" id="PTHR10394">
    <property type="entry name" value="40S RIBOSOMAL PROTEIN S8"/>
    <property type="match status" value="1"/>
</dbReference>
<reference evidence="6 7" key="1">
    <citation type="submission" date="2024-01" db="EMBL/GenBank/DDBJ databases">
        <title>The genomes of 5 underutilized Papilionoideae crops provide insights into root nodulation and disease resistanc.</title>
        <authorList>
            <person name="Yuan L."/>
        </authorList>
    </citation>
    <scope>NUCLEOTIDE SEQUENCE [LARGE SCALE GENOMIC DNA]</scope>
    <source>
        <strain evidence="6">ZHUSHIDOU_FW_LH</strain>
        <tissue evidence="6">Leaf</tissue>
    </source>
</reference>
<protein>
    <recommendedName>
        <fullName evidence="4">40S ribosomal protein S8</fullName>
    </recommendedName>
</protein>
<evidence type="ECO:0000313" key="7">
    <source>
        <dbReference type="Proteomes" id="UP001372338"/>
    </source>
</evidence>
<dbReference type="GO" id="GO:0003735">
    <property type="term" value="F:structural constituent of ribosome"/>
    <property type="evidence" value="ECO:0007669"/>
    <property type="project" value="InterPro"/>
</dbReference>
<dbReference type="InterPro" id="IPR018283">
    <property type="entry name" value="Ribosomal_eS8_CS"/>
</dbReference>
<dbReference type="Pfam" id="PF01201">
    <property type="entry name" value="Ribosomal_S8e"/>
    <property type="match status" value="1"/>
</dbReference>
<dbReference type="Gene3D" id="3.10.290.70">
    <property type="match status" value="2"/>
</dbReference>
<dbReference type="AlphaFoldDB" id="A0AAN9IYY8"/>
<keyword evidence="3 4" id="KW-0687">Ribonucleoprotein</keyword>
<dbReference type="CDD" id="cd11380">
    <property type="entry name" value="Ribosomal_S8e_like"/>
    <property type="match status" value="1"/>
</dbReference>
<accession>A0AAN9IYY8</accession>
<gene>
    <name evidence="6" type="ORF">RIF29_01982</name>
</gene>
<dbReference type="GO" id="GO:0005840">
    <property type="term" value="C:ribosome"/>
    <property type="evidence" value="ECO:0007669"/>
    <property type="project" value="UniProtKB-KW"/>
</dbReference>
<dbReference type="FunFam" id="3.10.290.70:FF:000003">
    <property type="entry name" value="40S ribosomal protein S8"/>
    <property type="match status" value="1"/>
</dbReference>
<dbReference type="NCBIfam" id="TIGR00307">
    <property type="entry name" value="eS8"/>
    <property type="match status" value="1"/>
</dbReference>
<evidence type="ECO:0000256" key="2">
    <source>
        <dbReference type="ARBA" id="ARBA00022980"/>
    </source>
</evidence>
<evidence type="ECO:0000313" key="6">
    <source>
        <dbReference type="EMBL" id="KAK7288521.1"/>
    </source>
</evidence>
<dbReference type="Proteomes" id="UP001372338">
    <property type="component" value="Unassembled WGS sequence"/>
</dbReference>
<organism evidence="6 7">
    <name type="scientific">Crotalaria pallida</name>
    <name type="common">Smooth rattlebox</name>
    <name type="synonym">Crotalaria striata</name>
    <dbReference type="NCBI Taxonomy" id="3830"/>
    <lineage>
        <taxon>Eukaryota</taxon>
        <taxon>Viridiplantae</taxon>
        <taxon>Streptophyta</taxon>
        <taxon>Embryophyta</taxon>
        <taxon>Tracheophyta</taxon>
        <taxon>Spermatophyta</taxon>
        <taxon>Magnoliopsida</taxon>
        <taxon>eudicotyledons</taxon>
        <taxon>Gunneridae</taxon>
        <taxon>Pentapetalae</taxon>
        <taxon>rosids</taxon>
        <taxon>fabids</taxon>
        <taxon>Fabales</taxon>
        <taxon>Fabaceae</taxon>
        <taxon>Papilionoideae</taxon>
        <taxon>50 kb inversion clade</taxon>
        <taxon>genistoids sensu lato</taxon>
        <taxon>core genistoids</taxon>
        <taxon>Crotalarieae</taxon>
        <taxon>Crotalaria</taxon>
    </lineage>
</organism>
<dbReference type="PROSITE" id="PS01193">
    <property type="entry name" value="RIBOSOMAL_S8E"/>
    <property type="match status" value="1"/>
</dbReference>
<comment type="similarity">
    <text evidence="1 4">Belongs to the eukaryotic ribosomal protein eS8 family.</text>
</comment>
<dbReference type="InterPro" id="IPR022309">
    <property type="entry name" value="Ribosomal_Se8/biogenesis_NSA2"/>
</dbReference>
<keyword evidence="2 4" id="KW-0689">Ribosomal protein</keyword>
<evidence type="ECO:0000256" key="3">
    <source>
        <dbReference type="ARBA" id="ARBA00023274"/>
    </source>
</evidence>
<proteinExistence type="inferred from homology"/>
<evidence type="ECO:0000256" key="5">
    <source>
        <dbReference type="SAM" id="MobiDB-lite"/>
    </source>
</evidence>
<dbReference type="InterPro" id="IPR001047">
    <property type="entry name" value="Ribosomal_eS8"/>
</dbReference>